<keyword evidence="2" id="KW-0732">Signal</keyword>
<dbReference type="EMBL" id="MU157941">
    <property type="protein sequence ID" value="KAF9522555.1"/>
    <property type="molecule type" value="Genomic_DNA"/>
</dbReference>
<dbReference type="InterPro" id="IPR024079">
    <property type="entry name" value="MetalloPept_cat_dom_sf"/>
</dbReference>
<gene>
    <name evidence="3" type="ORF">CPB83DRAFT_864301</name>
</gene>
<proteinExistence type="predicted"/>
<evidence type="ECO:0000313" key="4">
    <source>
        <dbReference type="Proteomes" id="UP000807306"/>
    </source>
</evidence>
<dbReference type="GO" id="GO:0008237">
    <property type="term" value="F:metallopeptidase activity"/>
    <property type="evidence" value="ECO:0007669"/>
    <property type="project" value="InterPro"/>
</dbReference>
<evidence type="ECO:0000313" key="3">
    <source>
        <dbReference type="EMBL" id="KAF9522555.1"/>
    </source>
</evidence>
<name>A0A9P6E4X3_9AGAR</name>
<organism evidence="3 4">
    <name type="scientific">Crepidotus variabilis</name>
    <dbReference type="NCBI Taxonomy" id="179855"/>
    <lineage>
        <taxon>Eukaryota</taxon>
        <taxon>Fungi</taxon>
        <taxon>Dikarya</taxon>
        <taxon>Basidiomycota</taxon>
        <taxon>Agaricomycotina</taxon>
        <taxon>Agaricomycetes</taxon>
        <taxon>Agaricomycetidae</taxon>
        <taxon>Agaricales</taxon>
        <taxon>Agaricineae</taxon>
        <taxon>Crepidotaceae</taxon>
        <taxon>Crepidotus</taxon>
    </lineage>
</organism>
<dbReference type="Proteomes" id="UP000807306">
    <property type="component" value="Unassembled WGS sequence"/>
</dbReference>
<evidence type="ECO:0000256" key="1">
    <source>
        <dbReference type="SAM" id="MobiDB-lite"/>
    </source>
</evidence>
<keyword evidence="4" id="KW-1185">Reference proteome</keyword>
<accession>A0A9P6E4X3</accession>
<feature type="chain" id="PRO_5040399260" description="Lysine-specific metallo-endopeptidase domain-containing protein" evidence="2">
    <location>
        <begin position="20"/>
        <end position="261"/>
    </location>
</feature>
<dbReference type="AlphaFoldDB" id="A0A9P6E4X3"/>
<comment type="caution">
    <text evidence="3">The sequence shown here is derived from an EMBL/GenBank/DDBJ whole genome shotgun (WGS) entry which is preliminary data.</text>
</comment>
<dbReference type="Gene3D" id="3.40.390.10">
    <property type="entry name" value="Collagenase (Catalytic Domain)"/>
    <property type="match status" value="1"/>
</dbReference>
<feature type="region of interest" description="Disordered" evidence="1">
    <location>
        <begin position="237"/>
        <end position="261"/>
    </location>
</feature>
<reference evidence="3" key="1">
    <citation type="submission" date="2020-11" db="EMBL/GenBank/DDBJ databases">
        <authorList>
            <consortium name="DOE Joint Genome Institute"/>
            <person name="Ahrendt S."/>
            <person name="Riley R."/>
            <person name="Andreopoulos W."/>
            <person name="Labutti K."/>
            <person name="Pangilinan J."/>
            <person name="Ruiz-Duenas F.J."/>
            <person name="Barrasa J.M."/>
            <person name="Sanchez-Garcia M."/>
            <person name="Camarero S."/>
            <person name="Miyauchi S."/>
            <person name="Serrano A."/>
            <person name="Linde D."/>
            <person name="Babiker R."/>
            <person name="Drula E."/>
            <person name="Ayuso-Fernandez I."/>
            <person name="Pacheco R."/>
            <person name="Padilla G."/>
            <person name="Ferreira P."/>
            <person name="Barriuso J."/>
            <person name="Kellner H."/>
            <person name="Castanera R."/>
            <person name="Alfaro M."/>
            <person name="Ramirez L."/>
            <person name="Pisabarro A.G."/>
            <person name="Kuo A."/>
            <person name="Tritt A."/>
            <person name="Lipzen A."/>
            <person name="He G."/>
            <person name="Yan M."/>
            <person name="Ng V."/>
            <person name="Cullen D."/>
            <person name="Martin F."/>
            <person name="Rosso M.-N."/>
            <person name="Henrissat B."/>
            <person name="Hibbett D."/>
            <person name="Martinez A.T."/>
            <person name="Grigoriev I.V."/>
        </authorList>
    </citation>
    <scope>NUCLEOTIDE SEQUENCE</scope>
    <source>
        <strain evidence="3">CBS 506.95</strain>
    </source>
</reference>
<sequence>MKFCSLFSILVLYATYVLSLPLPLELKVNVKTPDTTKSAFIASVQKEAETLLTKMAEVAADPHGSKPRNELIMEHCFGFDWEEHTSEIKANIDAMKKSVVTITMLSGPPPSSDSERLAQWQPSTKDFRIFDRFYTLGSGAEGVQMSALVIIHELSHAAFGSVDRFTKDFQPARGQGNPDVKYLGYLQRDFREIRNKAGAKAMVMNADSYTLMAHLKVNGMKAMFNGRIPYDKFIIKRTDKRKRSPSPPATEDQVSKMLKKE</sequence>
<protein>
    <recommendedName>
        <fullName evidence="5">Lysine-specific metallo-endopeptidase domain-containing protein</fullName>
    </recommendedName>
</protein>
<evidence type="ECO:0000256" key="2">
    <source>
        <dbReference type="SAM" id="SignalP"/>
    </source>
</evidence>
<feature type="signal peptide" evidence="2">
    <location>
        <begin position="1"/>
        <end position="19"/>
    </location>
</feature>
<evidence type="ECO:0008006" key="5">
    <source>
        <dbReference type="Google" id="ProtNLM"/>
    </source>
</evidence>